<sequence length="219" mass="23462">MADVVIFVLGIGVGAIVVWCRFPAAATSSCGYGMVGAQHPSAARVRTGRATCEWTRADSIARQAYGMNDDQPLPSADEVLSAVRCGRVSGSPLLAWAAELAGLYGELAANMPQQPEIRVRIRAVVTAIDTWLAGQLPTSRCGSTKGTESFGSVVSRLAEAHVLACRELARLPSADERVHRAWVQLAELRDGYDDLVPQVLSRRVDLPRTWCGLDDVSSA</sequence>
<proteinExistence type="predicted"/>
<evidence type="ECO:0000313" key="1">
    <source>
        <dbReference type="EMBL" id="TLG13963.1"/>
    </source>
</evidence>
<gene>
    <name evidence="1" type="ORF">FEK35_09320</name>
</gene>
<comment type="caution">
    <text evidence="1">The sequence shown here is derived from an EMBL/GenBank/DDBJ whole genome shotgun (WGS) entry which is preliminary data.</text>
</comment>
<dbReference type="RefSeq" id="WP_138455857.1">
    <property type="nucleotide sequence ID" value="NZ_VBUU01000006.1"/>
</dbReference>
<dbReference type="EMBL" id="VBUU01000006">
    <property type="protein sequence ID" value="TLG13963.1"/>
    <property type="molecule type" value="Genomic_DNA"/>
</dbReference>
<dbReference type="AlphaFoldDB" id="A0A5R8PGE4"/>
<organism evidence="1 2">
    <name type="scientific">Nocardia cyriacigeorgica</name>
    <dbReference type="NCBI Taxonomy" id="135487"/>
    <lineage>
        <taxon>Bacteria</taxon>
        <taxon>Bacillati</taxon>
        <taxon>Actinomycetota</taxon>
        <taxon>Actinomycetes</taxon>
        <taxon>Mycobacteriales</taxon>
        <taxon>Nocardiaceae</taxon>
        <taxon>Nocardia</taxon>
    </lineage>
</organism>
<accession>A0A5R8PGE4</accession>
<dbReference type="Proteomes" id="UP000308349">
    <property type="component" value="Unassembled WGS sequence"/>
</dbReference>
<name>A0A5R8PGE4_9NOCA</name>
<dbReference type="OrthoDB" id="3352146at2"/>
<evidence type="ECO:0000313" key="2">
    <source>
        <dbReference type="Proteomes" id="UP000308349"/>
    </source>
</evidence>
<protein>
    <submittedName>
        <fullName evidence="1">DUF4254 domain-containing protein</fullName>
    </submittedName>
</protein>
<reference evidence="1 2" key="1">
    <citation type="submission" date="2019-05" db="EMBL/GenBank/DDBJ databases">
        <title>Genomes sequences of two Nocardia cyriacigeorgica environmental isolates, type strains Nocardia asteroides ATCC 19247 and Nocardia cyriacigeorgica DSM 44484.</title>
        <authorList>
            <person name="Vautrin F."/>
            <person name="Bergeron E."/>
            <person name="Dubost A."/>
            <person name="Abrouk D."/>
            <person name="Rodriguez Nava V."/>
            <person name="Pujic P."/>
        </authorList>
    </citation>
    <scope>NUCLEOTIDE SEQUENCE [LARGE SCALE GENOMIC DNA]</scope>
    <source>
        <strain evidence="1 2">EML 1456</strain>
    </source>
</reference>